<dbReference type="AlphaFoldDB" id="A0A1I7WHL7"/>
<protein>
    <submittedName>
        <fullName evidence="2">Uncharacterized protein</fullName>
    </submittedName>
</protein>
<reference evidence="2" key="1">
    <citation type="submission" date="2016-11" db="UniProtKB">
        <authorList>
            <consortium name="WormBaseParasite"/>
        </authorList>
    </citation>
    <scope>IDENTIFICATION</scope>
</reference>
<accession>A0A1I7WHL7</accession>
<sequence>MYYIIMLLKYIVLKQVFHL</sequence>
<organism evidence="1 2">
    <name type="scientific">Heterorhabditis bacteriophora</name>
    <name type="common">Entomopathogenic nematode worm</name>
    <dbReference type="NCBI Taxonomy" id="37862"/>
    <lineage>
        <taxon>Eukaryota</taxon>
        <taxon>Metazoa</taxon>
        <taxon>Ecdysozoa</taxon>
        <taxon>Nematoda</taxon>
        <taxon>Chromadorea</taxon>
        <taxon>Rhabditida</taxon>
        <taxon>Rhabditina</taxon>
        <taxon>Rhabditomorpha</taxon>
        <taxon>Strongyloidea</taxon>
        <taxon>Heterorhabditidae</taxon>
        <taxon>Heterorhabditis</taxon>
    </lineage>
</organism>
<dbReference type="Proteomes" id="UP000095283">
    <property type="component" value="Unplaced"/>
</dbReference>
<proteinExistence type="predicted"/>
<name>A0A1I7WHL7_HETBA</name>
<dbReference type="WBParaSite" id="Hba_04498">
    <property type="protein sequence ID" value="Hba_04498"/>
    <property type="gene ID" value="Hba_04498"/>
</dbReference>
<evidence type="ECO:0000313" key="2">
    <source>
        <dbReference type="WBParaSite" id="Hba_04498"/>
    </source>
</evidence>
<keyword evidence="1" id="KW-1185">Reference proteome</keyword>
<evidence type="ECO:0000313" key="1">
    <source>
        <dbReference type="Proteomes" id="UP000095283"/>
    </source>
</evidence>